<feature type="transmembrane region" description="Helical" evidence="1">
    <location>
        <begin position="41"/>
        <end position="68"/>
    </location>
</feature>
<sequence>MASLTSPRRPDTSERHRLVLEASEAVREDDRTDVDPVSWPVAAVVGGLATAAAGWVLVSGLVVLGWLMGDDAGLPAALELGTRLWLLGGGVPVGVGGLDVSLVPWGLTAVTAALLWRFGAYASRRVAPAGSTGPLVVALVVTLAYALPVLGTAVFLGEPWRAPGRWAAVVLVLLLAARVGAGRGVGRPVGSTWPVAVAGLPRAVAGAVGVLLLAGVAVLVLGLVTGWDRVVDLNDALRAGSAGTALLVVLQACVLPNAVVWSGSYALGAGFSLGNGSVVAPAATSIGVLPGLPLLGALPAEGPGSTLQLWWLVCGAVAGALAAWLVLRDGGTRRIDLSTLLGGLAGVVAGLVFTGLAWTTSGDLGSVRLTGLGPRLLPLLVMSTTTLGLSGVITGAVVGIVRHLGRLAAGTAEATDDGADVVDAEDRADLEQTEVVGRTGVDDATEETQEIPR</sequence>
<feature type="transmembrane region" description="Helical" evidence="1">
    <location>
        <begin position="202"/>
        <end position="224"/>
    </location>
</feature>
<dbReference type="Proteomes" id="UP001500767">
    <property type="component" value="Unassembled WGS sequence"/>
</dbReference>
<evidence type="ECO:0000313" key="2">
    <source>
        <dbReference type="EMBL" id="GAA3572045.1"/>
    </source>
</evidence>
<feature type="transmembrane region" description="Helical" evidence="1">
    <location>
        <begin position="236"/>
        <end position="255"/>
    </location>
</feature>
<dbReference type="RefSeq" id="WP_204913505.1">
    <property type="nucleotide sequence ID" value="NZ_BAAAYR010000004.1"/>
</dbReference>
<keyword evidence="1" id="KW-1133">Transmembrane helix</keyword>
<feature type="transmembrane region" description="Helical" evidence="1">
    <location>
        <begin position="104"/>
        <end position="123"/>
    </location>
</feature>
<organism evidence="2 3">
    <name type="scientific">Microlunatus spumicola</name>
    <dbReference type="NCBI Taxonomy" id="81499"/>
    <lineage>
        <taxon>Bacteria</taxon>
        <taxon>Bacillati</taxon>
        <taxon>Actinomycetota</taxon>
        <taxon>Actinomycetes</taxon>
        <taxon>Propionibacteriales</taxon>
        <taxon>Propionibacteriaceae</taxon>
        <taxon>Microlunatus</taxon>
    </lineage>
</organism>
<evidence type="ECO:0008006" key="4">
    <source>
        <dbReference type="Google" id="ProtNLM"/>
    </source>
</evidence>
<keyword evidence="3" id="KW-1185">Reference proteome</keyword>
<evidence type="ECO:0000256" key="1">
    <source>
        <dbReference type="SAM" id="Phobius"/>
    </source>
</evidence>
<feature type="transmembrane region" description="Helical" evidence="1">
    <location>
        <begin position="379"/>
        <end position="401"/>
    </location>
</feature>
<accession>A0ABP6XSV6</accession>
<gene>
    <name evidence="2" type="ORF">GCM10022197_30900</name>
</gene>
<proteinExistence type="predicted"/>
<reference evidence="3" key="1">
    <citation type="journal article" date="2019" name="Int. J. Syst. Evol. Microbiol.">
        <title>The Global Catalogue of Microorganisms (GCM) 10K type strain sequencing project: providing services to taxonomists for standard genome sequencing and annotation.</title>
        <authorList>
            <consortium name="The Broad Institute Genomics Platform"/>
            <consortium name="The Broad Institute Genome Sequencing Center for Infectious Disease"/>
            <person name="Wu L."/>
            <person name="Ma J."/>
        </authorList>
    </citation>
    <scope>NUCLEOTIDE SEQUENCE [LARGE SCALE GENOMIC DNA]</scope>
    <source>
        <strain evidence="3">JCM 16540</strain>
    </source>
</reference>
<keyword evidence="1" id="KW-0812">Transmembrane</keyword>
<dbReference type="Pfam" id="PF19877">
    <property type="entry name" value="DUF6350"/>
    <property type="match status" value="1"/>
</dbReference>
<dbReference type="EMBL" id="BAAAYR010000004">
    <property type="protein sequence ID" value="GAA3572045.1"/>
    <property type="molecule type" value="Genomic_DNA"/>
</dbReference>
<feature type="transmembrane region" description="Helical" evidence="1">
    <location>
        <begin position="135"/>
        <end position="157"/>
    </location>
</feature>
<name>A0ABP6XSV6_9ACTN</name>
<feature type="transmembrane region" description="Helical" evidence="1">
    <location>
        <begin position="267"/>
        <end position="289"/>
    </location>
</feature>
<dbReference type="InterPro" id="IPR045931">
    <property type="entry name" value="DUF6350"/>
</dbReference>
<feature type="transmembrane region" description="Helical" evidence="1">
    <location>
        <begin position="309"/>
        <end position="327"/>
    </location>
</feature>
<keyword evidence="1" id="KW-0472">Membrane</keyword>
<protein>
    <recommendedName>
        <fullName evidence="4">Integral membrane protein</fullName>
    </recommendedName>
</protein>
<comment type="caution">
    <text evidence="2">The sequence shown here is derived from an EMBL/GenBank/DDBJ whole genome shotgun (WGS) entry which is preliminary data.</text>
</comment>
<feature type="transmembrane region" description="Helical" evidence="1">
    <location>
        <begin position="339"/>
        <end position="359"/>
    </location>
</feature>
<evidence type="ECO:0000313" key="3">
    <source>
        <dbReference type="Proteomes" id="UP001500767"/>
    </source>
</evidence>
<feature type="transmembrane region" description="Helical" evidence="1">
    <location>
        <begin position="163"/>
        <end position="181"/>
    </location>
</feature>